<dbReference type="RefSeq" id="WP_182219943.1">
    <property type="nucleotide sequence ID" value="NZ_JACEZS010000021.1"/>
</dbReference>
<keyword evidence="9" id="KW-0472">Membrane</keyword>
<evidence type="ECO:0000256" key="2">
    <source>
        <dbReference type="ARBA" id="ARBA00011233"/>
    </source>
</evidence>
<protein>
    <submittedName>
        <fullName evidence="13">Porin</fullName>
    </submittedName>
</protein>
<evidence type="ECO:0000256" key="6">
    <source>
        <dbReference type="ARBA" id="ARBA00022729"/>
    </source>
</evidence>
<evidence type="ECO:0000256" key="8">
    <source>
        <dbReference type="ARBA" id="ARBA00023114"/>
    </source>
</evidence>
<keyword evidence="8" id="KW-0626">Porin</keyword>
<proteinExistence type="predicted"/>
<dbReference type="GO" id="GO:0009279">
    <property type="term" value="C:cell outer membrane"/>
    <property type="evidence" value="ECO:0007669"/>
    <property type="project" value="UniProtKB-SubCell"/>
</dbReference>
<evidence type="ECO:0000313" key="13">
    <source>
        <dbReference type="EMBL" id="MBA5607738.1"/>
    </source>
</evidence>
<evidence type="ECO:0000313" key="14">
    <source>
        <dbReference type="Proteomes" id="UP000566711"/>
    </source>
</evidence>
<gene>
    <name evidence="13" type="ORF">H3H36_20490</name>
</gene>
<dbReference type="Pfam" id="PF13609">
    <property type="entry name" value="Porin_4"/>
    <property type="match status" value="1"/>
</dbReference>
<evidence type="ECO:0000256" key="3">
    <source>
        <dbReference type="ARBA" id="ARBA00022448"/>
    </source>
</evidence>
<comment type="subunit">
    <text evidence="2">Homotrimer.</text>
</comment>
<dbReference type="CDD" id="cd00342">
    <property type="entry name" value="gram_neg_porins"/>
    <property type="match status" value="1"/>
</dbReference>
<dbReference type="Gene3D" id="2.40.160.10">
    <property type="entry name" value="Porin"/>
    <property type="match status" value="1"/>
</dbReference>
<evidence type="ECO:0000256" key="11">
    <source>
        <dbReference type="SAM" id="SignalP"/>
    </source>
</evidence>
<dbReference type="InterPro" id="IPR050298">
    <property type="entry name" value="Gram-neg_bact_OMP"/>
</dbReference>
<dbReference type="Proteomes" id="UP000566711">
    <property type="component" value="Unassembled WGS sequence"/>
</dbReference>
<keyword evidence="10" id="KW-0998">Cell outer membrane</keyword>
<organism evidence="13 14">
    <name type="scientific">Rugamonas fusca</name>
    <dbReference type="NCBI Taxonomy" id="2758568"/>
    <lineage>
        <taxon>Bacteria</taxon>
        <taxon>Pseudomonadati</taxon>
        <taxon>Pseudomonadota</taxon>
        <taxon>Betaproteobacteria</taxon>
        <taxon>Burkholderiales</taxon>
        <taxon>Oxalobacteraceae</taxon>
        <taxon>Telluria group</taxon>
        <taxon>Rugamonas</taxon>
    </lineage>
</organism>
<keyword evidence="4" id="KW-1134">Transmembrane beta strand</keyword>
<dbReference type="InterPro" id="IPR002299">
    <property type="entry name" value="Porin_Neis"/>
</dbReference>
<dbReference type="PRINTS" id="PR00184">
    <property type="entry name" value="NEISSPPORIN"/>
</dbReference>
<dbReference type="GO" id="GO:0015288">
    <property type="term" value="F:porin activity"/>
    <property type="evidence" value="ECO:0007669"/>
    <property type="project" value="UniProtKB-KW"/>
</dbReference>
<keyword evidence="7" id="KW-0406">Ion transport</keyword>
<dbReference type="InterPro" id="IPR033900">
    <property type="entry name" value="Gram_neg_porin_domain"/>
</dbReference>
<evidence type="ECO:0000256" key="1">
    <source>
        <dbReference type="ARBA" id="ARBA00004571"/>
    </source>
</evidence>
<dbReference type="AlphaFoldDB" id="A0A7W2EKT4"/>
<dbReference type="EMBL" id="JACEZS010000021">
    <property type="protein sequence ID" value="MBA5607738.1"/>
    <property type="molecule type" value="Genomic_DNA"/>
</dbReference>
<feature type="signal peptide" evidence="11">
    <location>
        <begin position="1"/>
        <end position="24"/>
    </location>
</feature>
<keyword evidence="5" id="KW-0812">Transmembrane</keyword>
<evidence type="ECO:0000256" key="10">
    <source>
        <dbReference type="ARBA" id="ARBA00023237"/>
    </source>
</evidence>
<evidence type="ECO:0000256" key="7">
    <source>
        <dbReference type="ARBA" id="ARBA00023065"/>
    </source>
</evidence>
<keyword evidence="3" id="KW-0813">Transport</keyword>
<dbReference type="SUPFAM" id="SSF56935">
    <property type="entry name" value="Porins"/>
    <property type="match status" value="1"/>
</dbReference>
<dbReference type="GO" id="GO:0006811">
    <property type="term" value="P:monoatomic ion transport"/>
    <property type="evidence" value="ECO:0007669"/>
    <property type="project" value="UniProtKB-KW"/>
</dbReference>
<reference evidence="13 14" key="1">
    <citation type="submission" date="2020-07" db="EMBL/GenBank/DDBJ databases">
        <title>Novel species isolated from subtropical streams in China.</title>
        <authorList>
            <person name="Lu H."/>
        </authorList>
    </citation>
    <scope>NUCLEOTIDE SEQUENCE [LARGE SCALE GENOMIC DNA]</scope>
    <source>
        <strain evidence="13 14">FT3S</strain>
    </source>
</reference>
<sequence length="347" mass="36729">MHHFVRTTGITTLCSLCAVASAQSAVTMYGNIDTGLTSISNFNVASGSGVRLSNGYLSPSQLGFRGREDLGGGMTALFNLQTGFDAGTGRYGGVLFGRNAYVGLETSAGTVTIGRQWVLSDDWMTGNIFQPGWTAGSLLHLSGFDATSDLFNNSVKVVTPRSGGLQAGMMYSLDESKMAAMPGREFNAGVNYAQEGYYLAGTFYSEADGNGSGRSNILWTAGGNLHLGSATRLRGGYSDSKVEGNGQYLSGNNGAPFHASVWGVGIDQELQAQLRLAADVLYRRDRQHVQSSTILRLTLTRSLSRRTDLLASVAHLSNRGGAMEVLEGAPAANLTQTGLALIVRHAF</sequence>
<evidence type="ECO:0000256" key="5">
    <source>
        <dbReference type="ARBA" id="ARBA00022692"/>
    </source>
</evidence>
<accession>A0A7W2EKT4</accession>
<dbReference type="InterPro" id="IPR023614">
    <property type="entry name" value="Porin_dom_sf"/>
</dbReference>
<dbReference type="PANTHER" id="PTHR34501:SF9">
    <property type="entry name" value="MAJOR OUTER MEMBRANE PROTEIN P.IA"/>
    <property type="match status" value="1"/>
</dbReference>
<dbReference type="GO" id="GO:0046930">
    <property type="term" value="C:pore complex"/>
    <property type="evidence" value="ECO:0007669"/>
    <property type="project" value="UniProtKB-KW"/>
</dbReference>
<evidence type="ECO:0000256" key="4">
    <source>
        <dbReference type="ARBA" id="ARBA00022452"/>
    </source>
</evidence>
<evidence type="ECO:0000256" key="9">
    <source>
        <dbReference type="ARBA" id="ARBA00023136"/>
    </source>
</evidence>
<dbReference type="PANTHER" id="PTHR34501">
    <property type="entry name" value="PROTEIN YDDL-RELATED"/>
    <property type="match status" value="1"/>
</dbReference>
<comment type="subcellular location">
    <subcellularLocation>
        <location evidence="1">Cell outer membrane</location>
        <topology evidence="1">Multi-pass membrane protein</topology>
    </subcellularLocation>
</comment>
<name>A0A7W2EKT4_9BURK</name>
<comment type="caution">
    <text evidence="13">The sequence shown here is derived from an EMBL/GenBank/DDBJ whole genome shotgun (WGS) entry which is preliminary data.</text>
</comment>
<feature type="domain" description="Porin" evidence="12">
    <location>
        <begin position="11"/>
        <end position="320"/>
    </location>
</feature>
<feature type="chain" id="PRO_5031395565" evidence="11">
    <location>
        <begin position="25"/>
        <end position="347"/>
    </location>
</feature>
<evidence type="ECO:0000259" key="12">
    <source>
        <dbReference type="Pfam" id="PF13609"/>
    </source>
</evidence>
<keyword evidence="6 11" id="KW-0732">Signal</keyword>
<keyword evidence="14" id="KW-1185">Reference proteome</keyword>